<gene>
    <name evidence="5" type="ORF">AB205_0220740</name>
</gene>
<evidence type="ECO:0000313" key="5">
    <source>
        <dbReference type="EMBL" id="PIO34765.1"/>
    </source>
</evidence>
<dbReference type="InterPro" id="IPR002957">
    <property type="entry name" value="Keratin_I"/>
</dbReference>
<dbReference type="Pfam" id="PF00038">
    <property type="entry name" value="Filament"/>
    <property type="match status" value="2"/>
</dbReference>
<sequence length="191" mass="22593">MRFLNDRLATYLEKVRSLEKENANLEKKIRDWYDKNHPQMLPDFSHYFAEMEELQRKKVNSLYSQLGARVTVEVEAPQSADLSKILSEIREQYEDLMESNKAEAEKWFLAKKMALESTIIEKKGSYSSQLSQLQQLINQVEGNLSQVRDKQERQNEDYKALMHVTTHLEREIATYQLLLEKQDIRFGVEMD</sequence>
<dbReference type="GO" id="GO:0045109">
    <property type="term" value="P:intermediate filament organization"/>
    <property type="evidence" value="ECO:0007669"/>
    <property type="project" value="TreeGrafter"/>
</dbReference>
<dbReference type="GO" id="GO:0030855">
    <property type="term" value="P:epithelial cell differentiation"/>
    <property type="evidence" value="ECO:0007669"/>
    <property type="project" value="TreeGrafter"/>
</dbReference>
<evidence type="ECO:0000256" key="2">
    <source>
        <dbReference type="ARBA" id="ARBA00023054"/>
    </source>
</evidence>
<organism evidence="5 6">
    <name type="scientific">Aquarana catesbeiana</name>
    <name type="common">American bullfrog</name>
    <name type="synonym">Rana catesbeiana</name>
    <dbReference type="NCBI Taxonomy" id="8400"/>
    <lineage>
        <taxon>Eukaryota</taxon>
        <taxon>Metazoa</taxon>
        <taxon>Chordata</taxon>
        <taxon>Craniata</taxon>
        <taxon>Vertebrata</taxon>
        <taxon>Euteleostomi</taxon>
        <taxon>Amphibia</taxon>
        <taxon>Batrachia</taxon>
        <taxon>Anura</taxon>
        <taxon>Neobatrachia</taxon>
        <taxon>Ranoidea</taxon>
        <taxon>Ranidae</taxon>
        <taxon>Aquarana</taxon>
    </lineage>
</organism>
<dbReference type="Proteomes" id="UP000228934">
    <property type="component" value="Unassembled WGS sequence"/>
</dbReference>
<proteinExistence type="predicted"/>
<evidence type="ECO:0000256" key="3">
    <source>
        <dbReference type="SAM" id="Coils"/>
    </source>
</evidence>
<keyword evidence="1" id="KW-0403">Intermediate filament</keyword>
<dbReference type="InterPro" id="IPR039008">
    <property type="entry name" value="IF_rod_dom"/>
</dbReference>
<dbReference type="PANTHER" id="PTHR23239:SF180">
    <property type="entry name" value="KERATIN, TYPE I CYTOSKELETAL 17"/>
    <property type="match status" value="1"/>
</dbReference>
<keyword evidence="2 3" id="KW-0175">Coiled coil</keyword>
<evidence type="ECO:0000313" key="6">
    <source>
        <dbReference type="Proteomes" id="UP000228934"/>
    </source>
</evidence>
<evidence type="ECO:0000259" key="4">
    <source>
        <dbReference type="PROSITE" id="PS51842"/>
    </source>
</evidence>
<dbReference type="EMBL" id="KV929693">
    <property type="protein sequence ID" value="PIO34765.1"/>
    <property type="molecule type" value="Genomic_DNA"/>
</dbReference>
<accession>A0A2G9S3W4</accession>
<dbReference type="Gene3D" id="1.20.5.170">
    <property type="match status" value="1"/>
</dbReference>
<dbReference type="AlphaFoldDB" id="A0A2G9S3W4"/>
<evidence type="ECO:0000256" key="1">
    <source>
        <dbReference type="ARBA" id="ARBA00022754"/>
    </source>
</evidence>
<dbReference type="SUPFAM" id="SSF64593">
    <property type="entry name" value="Intermediate filament protein, coiled coil region"/>
    <property type="match status" value="2"/>
</dbReference>
<dbReference type="GO" id="GO:0005198">
    <property type="term" value="F:structural molecule activity"/>
    <property type="evidence" value="ECO:0007669"/>
    <property type="project" value="InterPro"/>
</dbReference>
<keyword evidence="6" id="KW-1185">Reference proteome</keyword>
<reference evidence="6" key="1">
    <citation type="journal article" date="2017" name="Nat. Commun.">
        <title>The North American bullfrog draft genome provides insight into hormonal regulation of long noncoding RNA.</title>
        <authorList>
            <person name="Hammond S.A."/>
            <person name="Warren R.L."/>
            <person name="Vandervalk B.P."/>
            <person name="Kucuk E."/>
            <person name="Khan H."/>
            <person name="Gibb E.A."/>
            <person name="Pandoh P."/>
            <person name="Kirk H."/>
            <person name="Zhao Y."/>
            <person name="Jones M."/>
            <person name="Mungall A.J."/>
            <person name="Coope R."/>
            <person name="Pleasance S."/>
            <person name="Moore R.A."/>
            <person name="Holt R.A."/>
            <person name="Round J.M."/>
            <person name="Ohora S."/>
            <person name="Walle B.V."/>
            <person name="Veldhoen N."/>
            <person name="Helbing C.C."/>
            <person name="Birol I."/>
        </authorList>
    </citation>
    <scope>NUCLEOTIDE SEQUENCE [LARGE SCALE GENOMIC DNA]</scope>
</reference>
<name>A0A2G9S3W4_AQUCT</name>
<protein>
    <recommendedName>
        <fullName evidence="4">IF rod domain-containing protein</fullName>
    </recommendedName>
</protein>
<dbReference type="SMART" id="SM01391">
    <property type="entry name" value="Filament"/>
    <property type="match status" value="1"/>
</dbReference>
<dbReference type="PROSITE" id="PS51842">
    <property type="entry name" value="IF_ROD_2"/>
    <property type="match status" value="1"/>
</dbReference>
<feature type="coiled-coil region" evidence="3">
    <location>
        <begin position="1"/>
        <end position="35"/>
    </location>
</feature>
<dbReference type="GO" id="GO:0005882">
    <property type="term" value="C:intermediate filament"/>
    <property type="evidence" value="ECO:0007669"/>
    <property type="project" value="UniProtKB-KW"/>
</dbReference>
<feature type="coiled-coil region" evidence="3">
    <location>
        <begin position="130"/>
        <end position="157"/>
    </location>
</feature>
<dbReference type="OrthoDB" id="9895663at2759"/>
<feature type="domain" description="IF rod" evidence="4">
    <location>
        <begin position="1"/>
        <end position="186"/>
    </location>
</feature>
<dbReference type="PANTHER" id="PTHR23239">
    <property type="entry name" value="INTERMEDIATE FILAMENT"/>
    <property type="match status" value="1"/>
</dbReference>